<protein>
    <recommendedName>
        <fullName evidence="8">Cytochrome c domain-containing protein</fullName>
    </recommendedName>
</protein>
<organism evidence="9 10">
    <name type="scientific">Candidatus Muproteobacteria bacterium RIFCSPLOWO2_01_FULL_60_18</name>
    <dbReference type="NCBI Taxonomy" id="1817768"/>
    <lineage>
        <taxon>Bacteria</taxon>
        <taxon>Pseudomonadati</taxon>
        <taxon>Pseudomonadota</taxon>
        <taxon>Candidatus Muproteobacteria</taxon>
    </lineage>
</organism>
<dbReference type="InterPro" id="IPR009056">
    <property type="entry name" value="Cyt_c-like_dom"/>
</dbReference>
<dbReference type="EMBL" id="MFTC01000067">
    <property type="protein sequence ID" value="OGI50545.1"/>
    <property type="molecule type" value="Genomic_DNA"/>
</dbReference>
<sequence>MKLTMIIVTASAALFGTAQIAAAADGKAVFEKSCAVCHKMMSPKLEGEKAKWEPILKRGNAALVASVIKGKGAMPPKGGAQADDEVKAAVEYLVTQIK</sequence>
<dbReference type="GO" id="GO:0005506">
    <property type="term" value="F:iron ion binding"/>
    <property type="evidence" value="ECO:0007669"/>
    <property type="project" value="InterPro"/>
</dbReference>
<keyword evidence="2 6" id="KW-0349">Heme</keyword>
<evidence type="ECO:0000313" key="9">
    <source>
        <dbReference type="EMBL" id="OGI50545.1"/>
    </source>
</evidence>
<dbReference type="InterPro" id="IPR002323">
    <property type="entry name" value="Cyt_CIE"/>
</dbReference>
<dbReference type="AlphaFoldDB" id="A0A1F6TZH1"/>
<dbReference type="Proteomes" id="UP000179037">
    <property type="component" value="Unassembled WGS sequence"/>
</dbReference>
<evidence type="ECO:0000256" key="7">
    <source>
        <dbReference type="SAM" id="SignalP"/>
    </source>
</evidence>
<proteinExistence type="predicted"/>
<dbReference type="PRINTS" id="PR00607">
    <property type="entry name" value="CYTCHROMECIE"/>
</dbReference>
<evidence type="ECO:0000256" key="1">
    <source>
        <dbReference type="ARBA" id="ARBA00022448"/>
    </source>
</evidence>
<evidence type="ECO:0000256" key="3">
    <source>
        <dbReference type="ARBA" id="ARBA00022723"/>
    </source>
</evidence>
<dbReference type="PROSITE" id="PS51007">
    <property type="entry name" value="CYTC"/>
    <property type="match status" value="1"/>
</dbReference>
<evidence type="ECO:0000313" key="10">
    <source>
        <dbReference type="Proteomes" id="UP000179037"/>
    </source>
</evidence>
<dbReference type="InterPro" id="IPR036909">
    <property type="entry name" value="Cyt_c-like_dom_sf"/>
</dbReference>
<dbReference type="Gene3D" id="1.10.760.10">
    <property type="entry name" value="Cytochrome c-like domain"/>
    <property type="match status" value="1"/>
</dbReference>
<evidence type="ECO:0000256" key="5">
    <source>
        <dbReference type="ARBA" id="ARBA00023004"/>
    </source>
</evidence>
<accession>A0A1F6TZH1</accession>
<comment type="caution">
    <text evidence="9">The sequence shown here is derived from an EMBL/GenBank/DDBJ whole genome shotgun (WGS) entry which is preliminary data.</text>
</comment>
<reference evidence="9 10" key="1">
    <citation type="journal article" date="2016" name="Nat. Commun.">
        <title>Thousands of microbial genomes shed light on interconnected biogeochemical processes in an aquifer system.</title>
        <authorList>
            <person name="Anantharaman K."/>
            <person name="Brown C.T."/>
            <person name="Hug L.A."/>
            <person name="Sharon I."/>
            <person name="Castelle C.J."/>
            <person name="Probst A.J."/>
            <person name="Thomas B.C."/>
            <person name="Singh A."/>
            <person name="Wilkins M.J."/>
            <person name="Karaoz U."/>
            <person name="Brodie E.L."/>
            <person name="Williams K.H."/>
            <person name="Hubbard S.S."/>
            <person name="Banfield J.F."/>
        </authorList>
    </citation>
    <scope>NUCLEOTIDE SEQUENCE [LARGE SCALE GENOMIC DNA]</scope>
</reference>
<dbReference type="PANTHER" id="PTHR40942:SF4">
    <property type="entry name" value="CYTOCHROME C5"/>
    <property type="match status" value="1"/>
</dbReference>
<gene>
    <name evidence="9" type="ORF">A3A87_05550</name>
</gene>
<dbReference type="SUPFAM" id="SSF46626">
    <property type="entry name" value="Cytochrome c"/>
    <property type="match status" value="1"/>
</dbReference>
<dbReference type="GO" id="GO:0009055">
    <property type="term" value="F:electron transfer activity"/>
    <property type="evidence" value="ECO:0007669"/>
    <property type="project" value="InterPro"/>
</dbReference>
<feature type="signal peptide" evidence="7">
    <location>
        <begin position="1"/>
        <end position="23"/>
    </location>
</feature>
<feature type="chain" id="PRO_5009526915" description="Cytochrome c domain-containing protein" evidence="7">
    <location>
        <begin position="24"/>
        <end position="98"/>
    </location>
</feature>
<dbReference type="GO" id="GO:0020037">
    <property type="term" value="F:heme binding"/>
    <property type="evidence" value="ECO:0007669"/>
    <property type="project" value="InterPro"/>
</dbReference>
<dbReference type="STRING" id="1817768.A3A87_05550"/>
<dbReference type="PANTHER" id="PTHR40942">
    <property type="match status" value="1"/>
</dbReference>
<keyword evidence="7" id="KW-0732">Signal</keyword>
<evidence type="ECO:0000256" key="4">
    <source>
        <dbReference type="ARBA" id="ARBA00022982"/>
    </source>
</evidence>
<evidence type="ECO:0000256" key="6">
    <source>
        <dbReference type="PROSITE-ProRule" id="PRU00433"/>
    </source>
</evidence>
<feature type="domain" description="Cytochrome c" evidence="8">
    <location>
        <begin position="21"/>
        <end position="97"/>
    </location>
</feature>
<keyword evidence="1" id="KW-0813">Transport</keyword>
<evidence type="ECO:0000256" key="2">
    <source>
        <dbReference type="ARBA" id="ARBA00022617"/>
    </source>
</evidence>
<keyword evidence="5 6" id="KW-0408">Iron</keyword>
<keyword evidence="3 6" id="KW-0479">Metal-binding</keyword>
<keyword evidence="4" id="KW-0249">Electron transport</keyword>
<name>A0A1F6TZH1_9PROT</name>
<evidence type="ECO:0000259" key="8">
    <source>
        <dbReference type="PROSITE" id="PS51007"/>
    </source>
</evidence>
<dbReference type="Pfam" id="PF13442">
    <property type="entry name" value="Cytochrome_CBB3"/>
    <property type="match status" value="1"/>
</dbReference>